<protein>
    <submittedName>
        <fullName evidence="1">Male sterile-like protein</fullName>
    </submittedName>
</protein>
<dbReference type="EMBL" id="GU474417">
    <property type="protein sequence ID" value="ADD81204.1"/>
    <property type="molecule type" value="Genomic_DNA"/>
</dbReference>
<gene>
    <name evidence="1" type="primary">cms1</name>
</gene>
<proteinExistence type="predicted"/>
<geneLocation type="mitochondrion" evidence="1"/>
<organism evidence="1">
    <name type="scientific">Brassica oleracea var. gongylodes</name>
    <dbReference type="NCBI Taxonomy" id="109379"/>
    <lineage>
        <taxon>Eukaryota</taxon>
        <taxon>Viridiplantae</taxon>
        <taxon>Streptophyta</taxon>
        <taxon>Embryophyta</taxon>
        <taxon>Tracheophyta</taxon>
        <taxon>Spermatophyta</taxon>
        <taxon>Magnoliopsida</taxon>
        <taxon>eudicotyledons</taxon>
        <taxon>Gunneridae</taxon>
        <taxon>Pentapetalae</taxon>
        <taxon>rosids</taxon>
        <taxon>malvids</taxon>
        <taxon>Brassicales</taxon>
        <taxon>Brassicaceae</taxon>
        <taxon>Brassiceae</taxon>
        <taxon>Brassica</taxon>
    </lineage>
</organism>
<keyword evidence="1" id="KW-0496">Mitochondrion</keyword>
<dbReference type="AlphaFoldDB" id="D4NY58"/>
<reference evidence="1" key="1">
    <citation type="submission" date="2010-01" db="EMBL/GenBank/DDBJ databases">
        <title>Brassica oleracea male sterile-like gene.</title>
        <authorList>
            <person name="Chen Y."/>
            <person name="Bo T."/>
            <person name="Chen X."/>
        </authorList>
    </citation>
    <scope>NUCLEOTIDE SEQUENCE</scope>
</reference>
<evidence type="ECO:0000313" key="1">
    <source>
        <dbReference type="EMBL" id="ADD81204.1"/>
    </source>
</evidence>
<sequence length="49" mass="5785">MSALLCNRVIKAINFVTLNNYQSLSFYAQKHVETKKKKKKKKKPWTSIE</sequence>
<name>D4NY58_BRAOL</name>
<accession>D4NY58</accession>